<dbReference type="Pfam" id="PF21022">
    <property type="entry name" value="Rap-GAP_dimer"/>
    <property type="match status" value="1"/>
</dbReference>
<dbReference type="AlphaFoldDB" id="A0A8S1D2G1"/>
<dbReference type="InterPro" id="IPR000331">
    <property type="entry name" value="Rap/Ran_GAP_dom"/>
</dbReference>
<evidence type="ECO:0000313" key="5">
    <source>
        <dbReference type="EMBL" id="CAB3375797.1"/>
    </source>
</evidence>
<reference evidence="5 6" key="1">
    <citation type="submission" date="2020-04" db="EMBL/GenBank/DDBJ databases">
        <authorList>
            <person name="Alioto T."/>
            <person name="Alioto T."/>
            <person name="Gomez Garrido J."/>
        </authorList>
    </citation>
    <scope>NUCLEOTIDE SEQUENCE [LARGE SCALE GENOMIC DNA]</scope>
</reference>
<proteinExistence type="predicted"/>
<accession>A0A8S1D2G1</accession>
<dbReference type="PANTHER" id="PTHR15711">
    <property type="entry name" value="RAP GTPASE-ACTIVATING PROTEIN"/>
    <property type="match status" value="1"/>
</dbReference>
<dbReference type="OrthoDB" id="2499658at2759"/>
<dbReference type="Gene3D" id="3.40.50.11210">
    <property type="entry name" value="Rap/Ran-GAP"/>
    <property type="match status" value="1"/>
</dbReference>
<dbReference type="GO" id="GO:0005737">
    <property type="term" value="C:cytoplasm"/>
    <property type="evidence" value="ECO:0007669"/>
    <property type="project" value="TreeGrafter"/>
</dbReference>
<name>A0A8S1D2G1_9INSE</name>
<keyword evidence="2" id="KW-0175">Coiled coil</keyword>
<dbReference type="InterPro" id="IPR035974">
    <property type="entry name" value="Rap/Ran-GAP_sf"/>
</dbReference>
<feature type="compositionally biased region" description="Basic residues" evidence="3">
    <location>
        <begin position="1"/>
        <end position="10"/>
    </location>
</feature>
<feature type="compositionally biased region" description="Low complexity" evidence="3">
    <location>
        <begin position="35"/>
        <end position="53"/>
    </location>
</feature>
<feature type="coiled-coil region" evidence="2">
    <location>
        <begin position="636"/>
        <end position="677"/>
    </location>
</feature>
<feature type="region of interest" description="Disordered" evidence="3">
    <location>
        <begin position="450"/>
        <end position="469"/>
    </location>
</feature>
<dbReference type="Proteomes" id="UP000494165">
    <property type="component" value="Unassembled WGS sequence"/>
</dbReference>
<dbReference type="Pfam" id="PF02145">
    <property type="entry name" value="Rap_GAP"/>
    <property type="match status" value="1"/>
</dbReference>
<gene>
    <name evidence="5" type="ORF">CLODIP_2_CD03829</name>
</gene>
<dbReference type="GO" id="GO:0005096">
    <property type="term" value="F:GTPase activator activity"/>
    <property type="evidence" value="ECO:0007669"/>
    <property type="project" value="UniProtKB-KW"/>
</dbReference>
<protein>
    <recommendedName>
        <fullName evidence="4">Rap-GAP domain-containing protein</fullName>
    </recommendedName>
</protein>
<evidence type="ECO:0000256" key="3">
    <source>
        <dbReference type="SAM" id="MobiDB-lite"/>
    </source>
</evidence>
<evidence type="ECO:0000259" key="4">
    <source>
        <dbReference type="PROSITE" id="PS50085"/>
    </source>
</evidence>
<dbReference type="PROSITE" id="PS50085">
    <property type="entry name" value="RAPGAP"/>
    <property type="match status" value="1"/>
</dbReference>
<keyword evidence="1" id="KW-0343">GTPase activation</keyword>
<organism evidence="5 6">
    <name type="scientific">Cloeon dipterum</name>
    <dbReference type="NCBI Taxonomy" id="197152"/>
    <lineage>
        <taxon>Eukaryota</taxon>
        <taxon>Metazoa</taxon>
        <taxon>Ecdysozoa</taxon>
        <taxon>Arthropoda</taxon>
        <taxon>Hexapoda</taxon>
        <taxon>Insecta</taxon>
        <taxon>Pterygota</taxon>
        <taxon>Palaeoptera</taxon>
        <taxon>Ephemeroptera</taxon>
        <taxon>Pisciforma</taxon>
        <taxon>Baetidae</taxon>
        <taxon>Cloeon</taxon>
    </lineage>
</organism>
<feature type="compositionally biased region" description="Low complexity" evidence="3">
    <location>
        <begin position="533"/>
        <end position="561"/>
    </location>
</feature>
<dbReference type="GO" id="GO:0051056">
    <property type="term" value="P:regulation of small GTPase mediated signal transduction"/>
    <property type="evidence" value="ECO:0007669"/>
    <property type="project" value="InterPro"/>
</dbReference>
<feature type="compositionally biased region" description="Low complexity" evidence="3">
    <location>
        <begin position="571"/>
        <end position="587"/>
    </location>
</feature>
<dbReference type="FunFam" id="3.40.50.11210:FF:000001">
    <property type="entry name" value="Ral GTPase-activating protein subunit alpha-1 isoform 1"/>
    <property type="match status" value="1"/>
</dbReference>
<evidence type="ECO:0000256" key="2">
    <source>
        <dbReference type="SAM" id="Coils"/>
    </source>
</evidence>
<dbReference type="EMBL" id="CADEPI010000118">
    <property type="protein sequence ID" value="CAB3375797.1"/>
    <property type="molecule type" value="Genomic_DNA"/>
</dbReference>
<feature type="domain" description="Rap-GAP" evidence="4">
    <location>
        <begin position="219"/>
        <end position="435"/>
    </location>
</feature>
<evidence type="ECO:0000313" key="6">
    <source>
        <dbReference type="Proteomes" id="UP000494165"/>
    </source>
</evidence>
<keyword evidence="6" id="KW-1185">Reference proteome</keyword>
<dbReference type="PANTHER" id="PTHR15711:SF32">
    <property type="entry name" value="RAP GTPASE ACTIVATING PROTEIN 1, ISOFORM H"/>
    <property type="match status" value="1"/>
</dbReference>
<dbReference type="SUPFAM" id="SSF111347">
    <property type="entry name" value="Rap/Ran-GAP"/>
    <property type="match status" value="1"/>
</dbReference>
<feature type="compositionally biased region" description="Polar residues" evidence="3">
    <location>
        <begin position="595"/>
        <end position="606"/>
    </location>
</feature>
<comment type="caution">
    <text evidence="5">The sequence shown here is derived from an EMBL/GenBank/DDBJ whole genome shotgun (WGS) entry which is preliminary data.</text>
</comment>
<sequence>MRAMWGKKQRSISDGQLLPRRKSLGQTSRDDSKLPAPTSAAPLAAPTGATPVVPVTPPASQRLLEETLQRSGPYPMVVVPTSGGYWLDGPEQECAFDQRGDPVLPAAASAPAPGWKVKFETDETAKCYRRFFMGREHYNLVADDPVLGPVLLSVKNELMASQEHTRLVLRLKSGTVHELLPNTCIQQSPNPAKLAKMLNEEITADKFSPILCPKASDLIATYDEHVLVSTFKFGVLFQRFGQTTEEQLFSNPKPSQALDEFLGMLGKRIRLKDHKGYRGGLDTQFGQTGEDAVYDVFRDREIMFHVSPLLPYADNDPQQLQRKRHIGNDIVAIVFQETNTPFAPDMIASHFLHAFIVVQAIEPNTPNTSYKVSVTARDDVPFFGPALPSPAIFKKGPEFREFLLTKLINAENACYKAEKFAKLECRTRASLLASLVDELRLKSMEFLGQTPVSAAPDTPKAEKPDSAGSRFIESVRKVITRKNPSNSSETSLNVANINNNNVVMSTRKIAAPKAPATGDNVQTNGRPSLKSTGSNNSDSSVKKGSGKDNLASNPSSPASSPDMPTHRAARLNLSESDDSSLNSIDLDTGGVYNGDSDTGLESMSSAETPHKPISCSFCMDSNGQQEVCPEAASAVEAAVARQLESLRQEVTRLKCDKLDLLRQNVNCQRDIKKLKEQDMQLQMDLHVASSELHRLRSVLRECVGGSESSAV</sequence>
<dbReference type="InterPro" id="IPR050989">
    <property type="entry name" value="Rap1_Ran_GAP"/>
</dbReference>
<evidence type="ECO:0000256" key="1">
    <source>
        <dbReference type="ARBA" id="ARBA00022468"/>
    </source>
</evidence>
<feature type="compositionally biased region" description="Polar residues" evidence="3">
    <location>
        <begin position="519"/>
        <end position="532"/>
    </location>
</feature>
<feature type="region of interest" description="Disordered" evidence="3">
    <location>
        <begin position="1"/>
        <end position="53"/>
    </location>
</feature>
<feature type="region of interest" description="Disordered" evidence="3">
    <location>
        <begin position="512"/>
        <end position="606"/>
    </location>
</feature>
<dbReference type="Gene3D" id="6.10.140.210">
    <property type="match status" value="1"/>
</dbReference>